<comment type="caution">
    <text evidence="2">The sequence shown here is derived from an EMBL/GenBank/DDBJ whole genome shotgun (WGS) entry which is preliminary data.</text>
</comment>
<gene>
    <name evidence="2" type="ORF">ACFSBI_09800</name>
</gene>
<keyword evidence="3" id="KW-1185">Reference proteome</keyword>
<sequence length="207" mass="22375">MRPEDHRPPATPVVGAAREVAAQHLSPALLLHSERSWYWASAFAEVLGFGDLDRELLAVAALLHDLGLAEVFDAVRAPYETAGGHVAAVLAAGAGWPATRRQRLVEVIERHNWPEVDPGLDREGHLLEIATGLDISGARPDVLPRDYLRAVLAELPRGDLGAEFGAHLVDQAARKPGSQAHRILHGGVLERLAHHPLEDPALLRPAD</sequence>
<dbReference type="InterPro" id="IPR006674">
    <property type="entry name" value="HD_domain"/>
</dbReference>
<dbReference type="EMBL" id="JBHUEA010000013">
    <property type="protein sequence ID" value="MFD1721844.1"/>
    <property type="molecule type" value="Genomic_DNA"/>
</dbReference>
<evidence type="ECO:0000313" key="3">
    <source>
        <dbReference type="Proteomes" id="UP001597347"/>
    </source>
</evidence>
<name>A0ABW4LIG1_9MICO</name>
<dbReference type="InterPro" id="IPR003607">
    <property type="entry name" value="HD/PDEase_dom"/>
</dbReference>
<proteinExistence type="predicted"/>
<dbReference type="Gene3D" id="1.10.3210.10">
    <property type="entry name" value="Hypothetical protein af1432"/>
    <property type="match status" value="1"/>
</dbReference>
<dbReference type="Pfam" id="PF01966">
    <property type="entry name" value="HD"/>
    <property type="match status" value="1"/>
</dbReference>
<accession>A0ABW4LIG1</accession>
<reference evidence="3" key="1">
    <citation type="journal article" date="2019" name="Int. J. Syst. Evol. Microbiol.">
        <title>The Global Catalogue of Microorganisms (GCM) 10K type strain sequencing project: providing services to taxonomists for standard genome sequencing and annotation.</title>
        <authorList>
            <consortium name="The Broad Institute Genomics Platform"/>
            <consortium name="The Broad Institute Genome Sequencing Center for Infectious Disease"/>
            <person name="Wu L."/>
            <person name="Ma J."/>
        </authorList>
    </citation>
    <scope>NUCLEOTIDE SEQUENCE [LARGE SCALE GENOMIC DNA]</scope>
    <source>
        <strain evidence="3">CGMCC 1.12471</strain>
    </source>
</reference>
<dbReference type="PANTHER" id="PTHR35569:SF1">
    <property type="entry name" value="CYANAMIDE HYDRATASE DDI2-RELATED"/>
    <property type="match status" value="1"/>
</dbReference>
<dbReference type="SUPFAM" id="SSF109604">
    <property type="entry name" value="HD-domain/PDEase-like"/>
    <property type="match status" value="1"/>
</dbReference>
<evidence type="ECO:0000313" key="2">
    <source>
        <dbReference type="EMBL" id="MFD1721844.1"/>
    </source>
</evidence>
<dbReference type="PANTHER" id="PTHR35569">
    <property type="entry name" value="CYANAMIDE HYDRATASE DDI2-RELATED"/>
    <property type="match status" value="1"/>
</dbReference>
<evidence type="ECO:0000259" key="1">
    <source>
        <dbReference type="Pfam" id="PF01966"/>
    </source>
</evidence>
<dbReference type="Proteomes" id="UP001597347">
    <property type="component" value="Unassembled WGS sequence"/>
</dbReference>
<protein>
    <submittedName>
        <fullName evidence="2">HD domain-containing protein</fullName>
    </submittedName>
</protein>
<dbReference type="RefSeq" id="WP_377934436.1">
    <property type="nucleotide sequence ID" value="NZ_JBHUEA010000013.1"/>
</dbReference>
<dbReference type="CDD" id="cd00077">
    <property type="entry name" value="HDc"/>
    <property type="match status" value="1"/>
</dbReference>
<feature type="domain" description="HD" evidence="1">
    <location>
        <begin position="32"/>
        <end position="80"/>
    </location>
</feature>
<organism evidence="2 3">
    <name type="scientific">Amnibacterium endophyticum</name>
    <dbReference type="NCBI Taxonomy" id="2109337"/>
    <lineage>
        <taxon>Bacteria</taxon>
        <taxon>Bacillati</taxon>
        <taxon>Actinomycetota</taxon>
        <taxon>Actinomycetes</taxon>
        <taxon>Micrococcales</taxon>
        <taxon>Microbacteriaceae</taxon>
        <taxon>Amnibacterium</taxon>
    </lineage>
</organism>